<accession>A0A521DJK5</accession>
<feature type="transmembrane region" description="Helical" evidence="6">
    <location>
        <begin position="12"/>
        <end position="30"/>
    </location>
</feature>
<dbReference type="OrthoDB" id="1121311at2"/>
<evidence type="ECO:0000256" key="2">
    <source>
        <dbReference type="ARBA" id="ARBA00022475"/>
    </source>
</evidence>
<evidence type="ECO:0000256" key="4">
    <source>
        <dbReference type="ARBA" id="ARBA00022989"/>
    </source>
</evidence>
<reference evidence="8 9" key="1">
    <citation type="submission" date="2017-05" db="EMBL/GenBank/DDBJ databases">
        <authorList>
            <person name="Varghese N."/>
            <person name="Submissions S."/>
        </authorList>
    </citation>
    <scope>NUCLEOTIDE SEQUENCE [LARGE SCALE GENOMIC DNA]</scope>
    <source>
        <strain evidence="8 9">DSM 45474</strain>
    </source>
</reference>
<feature type="domain" description="DUF3817" evidence="7">
    <location>
        <begin position="6"/>
        <end position="93"/>
    </location>
</feature>
<keyword evidence="4 6" id="KW-1133">Transmembrane helix</keyword>
<evidence type="ECO:0000313" key="8">
    <source>
        <dbReference type="EMBL" id="SMO71762.1"/>
    </source>
</evidence>
<evidence type="ECO:0000256" key="1">
    <source>
        <dbReference type="ARBA" id="ARBA00004651"/>
    </source>
</evidence>
<dbReference type="AlphaFoldDB" id="A0A521DJK5"/>
<dbReference type="GO" id="GO:0005886">
    <property type="term" value="C:plasma membrane"/>
    <property type="evidence" value="ECO:0007669"/>
    <property type="project" value="UniProtKB-SubCell"/>
</dbReference>
<evidence type="ECO:0000259" key="7">
    <source>
        <dbReference type="Pfam" id="PF12823"/>
    </source>
</evidence>
<evidence type="ECO:0000256" key="6">
    <source>
        <dbReference type="SAM" id="Phobius"/>
    </source>
</evidence>
<proteinExistence type="predicted"/>
<dbReference type="Pfam" id="PF12823">
    <property type="entry name" value="DUF3817"/>
    <property type="match status" value="1"/>
</dbReference>
<dbReference type="NCBIfam" id="TIGR03954">
    <property type="entry name" value="integ_memb_HG"/>
    <property type="match status" value="1"/>
</dbReference>
<evidence type="ECO:0000256" key="5">
    <source>
        <dbReference type="ARBA" id="ARBA00023136"/>
    </source>
</evidence>
<keyword evidence="9" id="KW-1185">Reference proteome</keyword>
<keyword evidence="5 6" id="KW-0472">Membrane</keyword>
<dbReference type="Proteomes" id="UP000315636">
    <property type="component" value="Unassembled WGS sequence"/>
</dbReference>
<keyword evidence="3 6" id="KW-0812">Transmembrane</keyword>
<protein>
    <submittedName>
        <fullName evidence="8">Integral membrane protein</fullName>
    </submittedName>
</protein>
<dbReference type="RefSeq" id="WP_142505674.1">
    <property type="nucleotide sequence ID" value="NZ_FXTI01000006.1"/>
</dbReference>
<dbReference type="EMBL" id="FXTI01000006">
    <property type="protein sequence ID" value="SMO71762.1"/>
    <property type="molecule type" value="Genomic_DNA"/>
</dbReference>
<gene>
    <name evidence="8" type="ORF">SAMN06264849_10685</name>
</gene>
<keyword evidence="2" id="KW-1003">Cell membrane</keyword>
<comment type="subcellular location">
    <subcellularLocation>
        <location evidence="1">Cell membrane</location>
        <topology evidence="1">Multi-pass membrane protein</topology>
    </subcellularLocation>
</comment>
<evidence type="ECO:0000256" key="3">
    <source>
        <dbReference type="ARBA" id="ARBA00022692"/>
    </source>
</evidence>
<dbReference type="PANTHER" id="PTHR40077">
    <property type="entry name" value="MEMBRANE PROTEIN-RELATED"/>
    <property type="match status" value="1"/>
</dbReference>
<dbReference type="InterPro" id="IPR023845">
    <property type="entry name" value="DUF3817_TM"/>
</dbReference>
<name>A0A521DJK5_9BACL</name>
<organism evidence="8 9">
    <name type="scientific">Melghirimyces algeriensis</name>
    <dbReference type="NCBI Taxonomy" id="910412"/>
    <lineage>
        <taxon>Bacteria</taxon>
        <taxon>Bacillati</taxon>
        <taxon>Bacillota</taxon>
        <taxon>Bacilli</taxon>
        <taxon>Bacillales</taxon>
        <taxon>Thermoactinomycetaceae</taxon>
        <taxon>Melghirimyces</taxon>
    </lineage>
</organism>
<feature type="transmembrane region" description="Helical" evidence="6">
    <location>
        <begin position="71"/>
        <end position="88"/>
    </location>
</feature>
<feature type="transmembrane region" description="Helical" evidence="6">
    <location>
        <begin position="36"/>
        <end position="59"/>
    </location>
</feature>
<dbReference type="PANTHER" id="PTHR40077:SF1">
    <property type="entry name" value="MEMBRANE PROTEIN"/>
    <property type="match status" value="1"/>
</dbReference>
<sequence>MFHTSLGRFRIVSFLEGLSYLLLLGIAMPLKYFADLPIAVTITGAIHGLLFVLYLILLYPVTNQHQWSYKQILGALIASVTPFGFIILDKKLLRHQEISSKQVTN</sequence>
<evidence type="ECO:0000313" key="9">
    <source>
        <dbReference type="Proteomes" id="UP000315636"/>
    </source>
</evidence>